<protein>
    <submittedName>
        <fullName evidence="3">Adenylate/guanylate cyclase domain-containing protein</fullName>
    </submittedName>
</protein>
<dbReference type="SUPFAM" id="SSF55073">
    <property type="entry name" value="Nucleotide cyclase"/>
    <property type="match status" value="1"/>
</dbReference>
<evidence type="ECO:0000256" key="1">
    <source>
        <dbReference type="SAM" id="Phobius"/>
    </source>
</evidence>
<reference evidence="3 4" key="1">
    <citation type="submission" date="2020-01" db="EMBL/GenBank/DDBJ databases">
        <title>Muricauda sediminis sp.nov. 40Bstr401.</title>
        <authorList>
            <person name="Xue Z."/>
            <person name="Zhu S."/>
            <person name="Ren N."/>
            <person name="Chen T."/>
            <person name="Chen X."/>
            <person name="Chen J."/>
            <person name="Yang J."/>
        </authorList>
    </citation>
    <scope>NUCLEOTIDE SEQUENCE [LARGE SCALE GENOMIC DNA]</scope>
    <source>
        <strain evidence="3 4">40Bstr401</strain>
    </source>
</reference>
<organism evidence="3 4">
    <name type="scientific">Flagellimonas sediminis</name>
    <dbReference type="NCBI Taxonomy" id="2696468"/>
    <lineage>
        <taxon>Bacteria</taxon>
        <taxon>Pseudomonadati</taxon>
        <taxon>Bacteroidota</taxon>
        <taxon>Flavobacteriia</taxon>
        <taxon>Flavobacteriales</taxon>
        <taxon>Flavobacteriaceae</taxon>
        <taxon>Flagellimonas</taxon>
    </lineage>
</organism>
<name>A0A6I5KRT6_9FLAO</name>
<sequence>MFICSCTIGSIRALSITKSCYLYAMINFGNPKTKYYLKRILPFGIIWLVLSWFILLIESMATDYENKRPETDITVDWAIFLFASFAVFMVGIAMGTVEVLWLGKQFKSKSFGRKILYKMGFYLLFMLVINCITFPLAASIEMGTSILDSGVWGKFSLYMVSSTFLSTMVSLSFSIFVSLLYSGISEHLGHEVLLNFFLGKYHHPKAENRIFMFLDMKSSTSLAEQLGHQTYFQFLRDYYNQLSDAIIQYRGEVYQYVGDEIVISWKKEDGVSRQNCIQCFYGMKSRLNKKSGYFEKKYGVVPSFRAGMHVGPVTTGEIGALKKDIFFTGDVLNVTSRIQKLCKTYGEELLLSGQLKEALQQIDGIPFQFIAAVELEGRLEPMTLFFPNRP</sequence>
<dbReference type="Pfam" id="PF00211">
    <property type="entry name" value="Guanylate_cyc"/>
    <property type="match status" value="1"/>
</dbReference>
<gene>
    <name evidence="3" type="ORF">GTK07_08000</name>
</gene>
<evidence type="ECO:0000313" key="3">
    <source>
        <dbReference type="EMBL" id="NDV43267.1"/>
    </source>
</evidence>
<dbReference type="GO" id="GO:0035556">
    <property type="term" value="P:intracellular signal transduction"/>
    <property type="evidence" value="ECO:0007669"/>
    <property type="project" value="InterPro"/>
</dbReference>
<dbReference type="InterPro" id="IPR050697">
    <property type="entry name" value="Adenylyl/Guanylyl_Cyclase_3/4"/>
</dbReference>
<dbReference type="Proteomes" id="UP000468707">
    <property type="component" value="Unassembled WGS sequence"/>
</dbReference>
<keyword evidence="1" id="KW-1133">Transmembrane helix</keyword>
<keyword evidence="4" id="KW-1185">Reference proteome</keyword>
<feature type="transmembrane region" description="Helical" evidence="1">
    <location>
        <begin position="77"/>
        <end position="103"/>
    </location>
</feature>
<dbReference type="InterPro" id="IPR029787">
    <property type="entry name" value="Nucleotide_cyclase"/>
</dbReference>
<dbReference type="EMBL" id="JAAAMI010000003">
    <property type="protein sequence ID" value="NDV43267.1"/>
    <property type="molecule type" value="Genomic_DNA"/>
</dbReference>
<dbReference type="PANTHER" id="PTHR43081:SF1">
    <property type="entry name" value="ADENYLATE CYCLASE, TERMINAL-DIFFERENTIATION SPECIFIC"/>
    <property type="match status" value="1"/>
</dbReference>
<comment type="caution">
    <text evidence="3">The sequence shown here is derived from an EMBL/GenBank/DDBJ whole genome shotgun (WGS) entry which is preliminary data.</text>
</comment>
<evidence type="ECO:0000259" key="2">
    <source>
        <dbReference type="PROSITE" id="PS50125"/>
    </source>
</evidence>
<dbReference type="GO" id="GO:0004016">
    <property type="term" value="F:adenylate cyclase activity"/>
    <property type="evidence" value="ECO:0007669"/>
    <property type="project" value="UniProtKB-ARBA"/>
</dbReference>
<dbReference type="RefSeq" id="WP_163634763.1">
    <property type="nucleotide sequence ID" value="NZ_JAAAMI010000003.1"/>
</dbReference>
<keyword evidence="1" id="KW-0812">Transmembrane</keyword>
<accession>A0A6I5KRT6</accession>
<dbReference type="CDD" id="cd07302">
    <property type="entry name" value="CHD"/>
    <property type="match status" value="1"/>
</dbReference>
<evidence type="ECO:0000313" key="4">
    <source>
        <dbReference type="Proteomes" id="UP000468707"/>
    </source>
</evidence>
<feature type="transmembrane region" description="Helical" evidence="1">
    <location>
        <begin position="115"/>
        <end position="137"/>
    </location>
</feature>
<dbReference type="GO" id="GO:0009190">
    <property type="term" value="P:cyclic nucleotide biosynthetic process"/>
    <property type="evidence" value="ECO:0007669"/>
    <property type="project" value="InterPro"/>
</dbReference>
<keyword evidence="1" id="KW-0472">Membrane</keyword>
<proteinExistence type="predicted"/>
<dbReference type="AlphaFoldDB" id="A0A6I5KRT6"/>
<dbReference type="PANTHER" id="PTHR43081">
    <property type="entry name" value="ADENYLATE CYCLASE, TERMINAL-DIFFERENTIATION SPECIFIC-RELATED"/>
    <property type="match status" value="1"/>
</dbReference>
<feature type="domain" description="Guanylate cyclase" evidence="2">
    <location>
        <begin position="210"/>
        <end position="339"/>
    </location>
</feature>
<dbReference type="Gene3D" id="3.30.70.1230">
    <property type="entry name" value="Nucleotide cyclase"/>
    <property type="match status" value="1"/>
</dbReference>
<feature type="transmembrane region" description="Helical" evidence="1">
    <location>
        <begin position="40"/>
        <end position="57"/>
    </location>
</feature>
<feature type="transmembrane region" description="Helical" evidence="1">
    <location>
        <begin position="157"/>
        <end position="181"/>
    </location>
</feature>
<dbReference type="PROSITE" id="PS50125">
    <property type="entry name" value="GUANYLATE_CYCLASE_2"/>
    <property type="match status" value="1"/>
</dbReference>
<dbReference type="InterPro" id="IPR001054">
    <property type="entry name" value="A/G_cyclase"/>
</dbReference>